<dbReference type="EMBL" id="CBWK010000813">
    <property type="protein sequence ID" value="CDL12569.1"/>
    <property type="molecule type" value="Genomic_DNA"/>
</dbReference>
<evidence type="ECO:0000256" key="1">
    <source>
        <dbReference type="SAM" id="MobiDB-lite"/>
    </source>
</evidence>
<keyword evidence="3" id="KW-1185">Reference proteome</keyword>
<feature type="region of interest" description="Disordered" evidence="1">
    <location>
        <begin position="1"/>
        <end position="42"/>
    </location>
</feature>
<dbReference type="AlphaFoldDB" id="W1DWS5"/>
<sequence>MFFHQSTLKTGRTRLKTSTTKKGERSTRYRRQCQQKLAMEAA</sequence>
<dbReference type="Proteomes" id="UP000019183">
    <property type="component" value="Unassembled WGS sequence"/>
</dbReference>
<evidence type="ECO:0000313" key="3">
    <source>
        <dbReference type="Proteomes" id="UP000019183"/>
    </source>
</evidence>
<evidence type="ECO:0000313" key="2">
    <source>
        <dbReference type="EMBL" id="CDL12569.1"/>
    </source>
</evidence>
<protein>
    <submittedName>
        <fullName evidence="2">Uncharacterized protein</fullName>
    </submittedName>
</protein>
<organism evidence="2 3">
    <name type="scientific">Klebsiella pneumoniae IS43</name>
    <dbReference type="NCBI Taxonomy" id="1432552"/>
    <lineage>
        <taxon>Bacteria</taxon>
        <taxon>Pseudomonadati</taxon>
        <taxon>Pseudomonadota</taxon>
        <taxon>Gammaproteobacteria</taxon>
        <taxon>Enterobacterales</taxon>
        <taxon>Enterobacteriaceae</taxon>
        <taxon>Klebsiella/Raoultella group</taxon>
        <taxon>Klebsiella</taxon>
        <taxon>Klebsiella pneumoniae complex</taxon>
    </lineage>
</organism>
<feature type="compositionally biased region" description="Polar residues" evidence="1">
    <location>
        <begin position="1"/>
        <end position="20"/>
    </location>
</feature>
<comment type="caution">
    <text evidence="2">The sequence shown here is derived from an EMBL/GenBank/DDBJ whole genome shotgun (WGS) entry which is preliminary data.</text>
</comment>
<reference evidence="2" key="1">
    <citation type="submission" date="2013-10" db="EMBL/GenBank/DDBJ databases">
        <title>Antibiotic resistance diversity of beta-lactamase producers in the General Hospital Vienna.</title>
        <authorList>
            <person name="Barisic I."/>
            <person name="Mitteregger D."/>
            <person name="Hirschl A.M."/>
            <person name="Noehammer C."/>
            <person name="Wiesinger-Mayr H."/>
        </authorList>
    </citation>
    <scope>NUCLEOTIDE SEQUENCE [LARGE SCALE GENOMIC DNA]</scope>
    <source>
        <strain evidence="2">IS43</strain>
    </source>
</reference>
<proteinExistence type="predicted"/>
<name>W1DWS5_KLEPN</name>
<accession>W1DWS5</accession>